<dbReference type="PANTHER" id="PTHR19879">
    <property type="entry name" value="TRANSCRIPTION INITIATION FACTOR TFIID"/>
    <property type="match status" value="1"/>
</dbReference>
<proteinExistence type="predicted"/>
<dbReference type="InterPro" id="IPR015943">
    <property type="entry name" value="WD40/YVTN_repeat-like_dom_sf"/>
</dbReference>
<dbReference type="SUPFAM" id="SSF52540">
    <property type="entry name" value="P-loop containing nucleoside triphosphate hydrolases"/>
    <property type="match status" value="1"/>
</dbReference>
<feature type="domain" description="HTH cro/C1-type" evidence="6">
    <location>
        <begin position="24"/>
        <end position="77"/>
    </location>
</feature>
<keyword evidence="5" id="KW-0812">Transmembrane</keyword>
<comment type="caution">
    <text evidence="7">The sequence shown here is derived from an EMBL/GenBank/DDBJ whole genome shotgun (WGS) entry which is preliminary data.</text>
</comment>
<evidence type="ECO:0000256" key="3">
    <source>
        <dbReference type="PROSITE-ProRule" id="PRU00221"/>
    </source>
</evidence>
<feature type="repeat" description="WD" evidence="3">
    <location>
        <begin position="834"/>
        <end position="865"/>
    </location>
</feature>
<evidence type="ECO:0000259" key="6">
    <source>
        <dbReference type="PROSITE" id="PS50943"/>
    </source>
</evidence>
<dbReference type="PROSITE" id="PS00678">
    <property type="entry name" value="WD_REPEATS_1"/>
    <property type="match status" value="1"/>
</dbReference>
<dbReference type="InterPro" id="IPR001680">
    <property type="entry name" value="WD40_rpt"/>
</dbReference>
<name>A0ABP3IS20_9ACTN</name>
<keyword evidence="2" id="KW-0677">Repeat</keyword>
<dbReference type="InterPro" id="IPR027417">
    <property type="entry name" value="P-loop_NTPase"/>
</dbReference>
<keyword evidence="5" id="KW-1133">Transmembrane helix</keyword>
<dbReference type="RefSeq" id="WP_344027944.1">
    <property type="nucleotide sequence ID" value="NZ_BAAABX010000051.1"/>
</dbReference>
<feature type="region of interest" description="Disordered" evidence="4">
    <location>
        <begin position="1"/>
        <end position="27"/>
    </location>
</feature>
<keyword evidence="5" id="KW-0472">Membrane</keyword>
<keyword evidence="1 3" id="KW-0853">WD repeat</keyword>
<organism evidence="7 8">
    <name type="scientific">Streptomyces luteireticuli</name>
    <dbReference type="NCBI Taxonomy" id="173858"/>
    <lineage>
        <taxon>Bacteria</taxon>
        <taxon>Bacillati</taxon>
        <taxon>Actinomycetota</taxon>
        <taxon>Actinomycetes</taxon>
        <taxon>Kitasatosporales</taxon>
        <taxon>Streptomycetaceae</taxon>
        <taxon>Streptomyces</taxon>
    </lineage>
</organism>
<evidence type="ECO:0000256" key="2">
    <source>
        <dbReference type="ARBA" id="ARBA00022737"/>
    </source>
</evidence>
<dbReference type="InterPro" id="IPR019775">
    <property type="entry name" value="WD40_repeat_CS"/>
</dbReference>
<evidence type="ECO:0000256" key="4">
    <source>
        <dbReference type="SAM" id="MobiDB-lite"/>
    </source>
</evidence>
<keyword evidence="8" id="KW-1185">Reference proteome</keyword>
<dbReference type="Gene3D" id="1.10.260.40">
    <property type="entry name" value="lambda repressor-like DNA-binding domains"/>
    <property type="match status" value="1"/>
</dbReference>
<dbReference type="InterPro" id="IPR001387">
    <property type="entry name" value="Cro/C1-type_HTH"/>
</dbReference>
<dbReference type="PROSITE" id="PS50943">
    <property type="entry name" value="HTH_CROC1"/>
    <property type="match status" value="1"/>
</dbReference>
<evidence type="ECO:0000256" key="1">
    <source>
        <dbReference type="ARBA" id="ARBA00022574"/>
    </source>
</evidence>
<evidence type="ECO:0000313" key="7">
    <source>
        <dbReference type="EMBL" id="GAA0421403.1"/>
    </source>
</evidence>
<dbReference type="PROSITE" id="PS50082">
    <property type="entry name" value="WD_REPEATS_2"/>
    <property type="match status" value="1"/>
</dbReference>
<dbReference type="SMART" id="SM00320">
    <property type="entry name" value="WD40"/>
    <property type="match status" value="5"/>
</dbReference>
<reference evidence="8" key="1">
    <citation type="journal article" date="2019" name="Int. J. Syst. Evol. Microbiol.">
        <title>The Global Catalogue of Microorganisms (GCM) 10K type strain sequencing project: providing services to taxonomists for standard genome sequencing and annotation.</title>
        <authorList>
            <consortium name="The Broad Institute Genomics Platform"/>
            <consortium name="The Broad Institute Genome Sequencing Center for Infectious Disease"/>
            <person name="Wu L."/>
            <person name="Ma J."/>
        </authorList>
    </citation>
    <scope>NUCLEOTIDE SEQUENCE [LARGE SCALE GENOMIC DNA]</scope>
    <source>
        <strain evidence="8">JCM 4788</strain>
    </source>
</reference>
<dbReference type="Pfam" id="PF20703">
    <property type="entry name" value="nSTAND1"/>
    <property type="match status" value="1"/>
</dbReference>
<evidence type="ECO:0000313" key="8">
    <source>
        <dbReference type="Proteomes" id="UP001500879"/>
    </source>
</evidence>
<dbReference type="Pfam" id="PF13560">
    <property type="entry name" value="HTH_31"/>
    <property type="match status" value="1"/>
</dbReference>
<dbReference type="SUPFAM" id="SSF50969">
    <property type="entry name" value="YVTN repeat-like/Quinoprotein amine dehydrogenase"/>
    <property type="match status" value="1"/>
</dbReference>
<dbReference type="SUPFAM" id="SSF47413">
    <property type="entry name" value="lambda repressor-like DNA-binding domains"/>
    <property type="match status" value="1"/>
</dbReference>
<accession>A0ABP3IS20</accession>
<sequence length="927" mass="99538">MGGGRTSAGRGEPTAEPEDAGRELRRLRRERGMSLAALARTAFYSKGHLSKVENGEKPLTPALARACDRALDTGGLLEKALAAPDDRGGPADETCPYRGLASYGPDDARWFFGRARATAALVGRTVESRGTGPLLVVAPSGAGKSSLLRAGLLPALVRGALPTEGAGPVVLLTPGEDPVAHLLSRLAGATAVPRDVLAQALGRSAADFADAAGRPVLVVDQFEETFTLCRDTRERRVFVRALHALATRGASVVLGVRADFYGQCLAHPELVAALRDGHLPLGPMNLAQLREAITGPAREAGLTIEPGLVEILLRDAAMTTDTTGAAGDTAAPLRPGILPLLSHALLATWQHRENGALTVAGYQLTGGISGAVAATAERAYTGLSPQRQSAARQLLLHLVQVNETGETGRRMERHRLLERAGDPGTAVAVLDAFADARLVTLDADHVELAHEALLRAWPRLREWIDEDRAGLRTRQALLEAAEAWAREDRDPGLLYRGTRLAVAREWAADPVRRAALGRLAREFLDGAAAQEAAERQREQRRTRRLRWLVASLVVLLALSLVTGGLALRQNRASEKQRRLVASREFALQAESMVERDPQRAVEQAVEAYRAYPTVQARSALLTADGELRHRIPDMRAFENSDFDDGGRLPALLAADRDLLDRYDRGDGAVSADGRSVAVRRIATVEVRDTATRRTVATLSRVASVGPMALSPDGRTLVTVDGRLAHVWDVNARREITTVQGPHGSNAALFSPNGRTLAVAGHGHGIALWDVARRRELATLEDSASSSWAAMAFSPDGRTLAISDFFTPSIRVWDTVARRATDIRPGDSPRGYTRLAFSPDGGTLAGARADGAVGAWDVRTRRKALTLIGGPARRRVPQPVLALAFTRHDGLAAVYASGEWRLWDLDARGLEASYCDLPLGPYPTFPCD</sequence>
<dbReference type="SMART" id="SM00530">
    <property type="entry name" value="HTH_XRE"/>
    <property type="match status" value="1"/>
</dbReference>
<dbReference type="EMBL" id="BAAABX010000051">
    <property type="protein sequence ID" value="GAA0421403.1"/>
    <property type="molecule type" value="Genomic_DNA"/>
</dbReference>
<dbReference type="InterPro" id="IPR049052">
    <property type="entry name" value="nSTAND1"/>
</dbReference>
<dbReference type="InterPro" id="IPR011044">
    <property type="entry name" value="Quino_amine_DH_bsu"/>
</dbReference>
<feature type="transmembrane region" description="Helical" evidence="5">
    <location>
        <begin position="545"/>
        <end position="567"/>
    </location>
</feature>
<gene>
    <name evidence="7" type="ORF">GCM10010357_48430</name>
</gene>
<dbReference type="Gene3D" id="2.130.10.10">
    <property type="entry name" value="YVTN repeat-like/Quinoprotein amine dehydrogenase"/>
    <property type="match status" value="2"/>
</dbReference>
<dbReference type="InterPro" id="IPR010982">
    <property type="entry name" value="Lambda_DNA-bd_dom_sf"/>
</dbReference>
<evidence type="ECO:0000256" key="5">
    <source>
        <dbReference type="SAM" id="Phobius"/>
    </source>
</evidence>
<dbReference type="PANTHER" id="PTHR19879:SF9">
    <property type="entry name" value="TRANSCRIPTION INITIATION FACTOR TFIID SUBUNIT 5"/>
    <property type="match status" value="1"/>
</dbReference>
<protein>
    <recommendedName>
        <fullName evidence="6">HTH cro/C1-type domain-containing protein</fullName>
    </recommendedName>
</protein>
<dbReference type="Proteomes" id="UP001500879">
    <property type="component" value="Unassembled WGS sequence"/>
</dbReference>